<organism evidence="1">
    <name type="scientific">marine metagenome</name>
    <dbReference type="NCBI Taxonomy" id="408172"/>
    <lineage>
        <taxon>unclassified sequences</taxon>
        <taxon>metagenomes</taxon>
        <taxon>ecological metagenomes</taxon>
    </lineage>
</organism>
<proteinExistence type="predicted"/>
<reference evidence="1" key="1">
    <citation type="submission" date="2018-05" db="EMBL/GenBank/DDBJ databases">
        <authorList>
            <person name="Lanie J.A."/>
            <person name="Ng W.-L."/>
            <person name="Kazmierczak K.M."/>
            <person name="Andrzejewski T.M."/>
            <person name="Davidsen T.M."/>
            <person name="Wayne K.J."/>
            <person name="Tettelin H."/>
            <person name="Glass J.I."/>
            <person name="Rusch D."/>
            <person name="Podicherti R."/>
            <person name="Tsui H.-C.T."/>
            <person name="Winkler M.E."/>
        </authorList>
    </citation>
    <scope>NUCLEOTIDE SEQUENCE</scope>
</reference>
<name>A0A382YA42_9ZZZZ</name>
<dbReference type="EMBL" id="UINC01174052">
    <property type="protein sequence ID" value="SVD79980.1"/>
    <property type="molecule type" value="Genomic_DNA"/>
</dbReference>
<protein>
    <submittedName>
        <fullName evidence="1">Uncharacterized protein</fullName>
    </submittedName>
</protein>
<dbReference type="AlphaFoldDB" id="A0A382YA42"/>
<feature type="non-terminal residue" evidence="1">
    <location>
        <position position="43"/>
    </location>
</feature>
<sequence>MRGKFFIILIMLGWVPAAWGALQFALTGDRTPVSAVGIASIND</sequence>
<gene>
    <name evidence="1" type="ORF">METZ01_LOCUS432834</name>
</gene>
<accession>A0A382YA42</accession>
<evidence type="ECO:0000313" key="1">
    <source>
        <dbReference type="EMBL" id="SVD79980.1"/>
    </source>
</evidence>